<accession>A0ABP7YCP7</accession>
<gene>
    <name evidence="2" type="ORF">GCM10022285_26570</name>
</gene>
<dbReference type="Proteomes" id="UP001501845">
    <property type="component" value="Unassembled WGS sequence"/>
</dbReference>
<evidence type="ECO:0000313" key="3">
    <source>
        <dbReference type="Proteomes" id="UP001501845"/>
    </source>
</evidence>
<evidence type="ECO:0000313" key="2">
    <source>
        <dbReference type="EMBL" id="GAA4134185.1"/>
    </source>
</evidence>
<organism evidence="2 3">
    <name type="scientific">Streptomyces tunisiensis</name>
    <dbReference type="NCBI Taxonomy" id="948699"/>
    <lineage>
        <taxon>Bacteria</taxon>
        <taxon>Bacillati</taxon>
        <taxon>Actinomycetota</taxon>
        <taxon>Actinomycetes</taxon>
        <taxon>Kitasatosporales</taxon>
        <taxon>Streptomycetaceae</taxon>
        <taxon>Streptomyces</taxon>
    </lineage>
</organism>
<comment type="caution">
    <text evidence="2">The sequence shown here is derived from an EMBL/GenBank/DDBJ whole genome shotgun (WGS) entry which is preliminary data.</text>
</comment>
<keyword evidence="3" id="KW-1185">Reference proteome</keyword>
<proteinExistence type="predicted"/>
<sequence>MTGGEARQDTRAGSAPPSAPADDERPVRSTMAAIFSLEDDLTVVAGLNERLATLNGAPDADPGESRCVLSAAPRSTALTRWKKALTNESATR</sequence>
<protein>
    <submittedName>
        <fullName evidence="2">Uncharacterized protein</fullName>
    </submittedName>
</protein>
<reference evidence="3" key="1">
    <citation type="journal article" date="2019" name="Int. J. Syst. Evol. Microbiol.">
        <title>The Global Catalogue of Microorganisms (GCM) 10K type strain sequencing project: providing services to taxonomists for standard genome sequencing and annotation.</title>
        <authorList>
            <consortium name="The Broad Institute Genomics Platform"/>
            <consortium name="The Broad Institute Genome Sequencing Center for Infectious Disease"/>
            <person name="Wu L."/>
            <person name="Ma J."/>
        </authorList>
    </citation>
    <scope>NUCLEOTIDE SEQUENCE [LARGE SCALE GENOMIC DNA]</scope>
    <source>
        <strain evidence="3">JCM 17589</strain>
    </source>
</reference>
<feature type="compositionally biased region" description="Basic and acidic residues" evidence="1">
    <location>
        <begin position="1"/>
        <end position="10"/>
    </location>
</feature>
<name>A0ABP7YCP7_9ACTN</name>
<dbReference type="EMBL" id="BAABBU010000013">
    <property type="protein sequence ID" value="GAA4134185.1"/>
    <property type="molecule type" value="Genomic_DNA"/>
</dbReference>
<feature type="region of interest" description="Disordered" evidence="1">
    <location>
        <begin position="1"/>
        <end position="27"/>
    </location>
</feature>
<evidence type="ECO:0000256" key="1">
    <source>
        <dbReference type="SAM" id="MobiDB-lite"/>
    </source>
</evidence>